<sequence length="210" mass="24134">MGRGKIEIKRIENLNSRQVTFSKRRNGLLKKAKELSVLCDAEVGVIIFSSTDKLYESSSSSMEQILSRYNKGMDVECKNLLLMSLAKRRMKGKELDNLSFKELQQLEHQLIEGILCIKDKKAMLQNVTLRIQMEELRCPRSPLLEFNPLEKRFSFTSSKTDCHGESEEEDDYSDTSLHLGLSLDVHFRRKKKAPKIESICNDSRSQVASE</sequence>
<protein>
    <submittedName>
        <fullName evidence="1">Uncharacterized protein</fullName>
    </submittedName>
</protein>
<proteinExistence type="predicted"/>
<dbReference type="EMBL" id="CM047900">
    <property type="protein sequence ID" value="KAJ0098967.1"/>
    <property type="molecule type" value="Genomic_DNA"/>
</dbReference>
<dbReference type="Proteomes" id="UP001164250">
    <property type="component" value="Chromosome 4"/>
</dbReference>
<comment type="caution">
    <text evidence="1">The sequence shown here is derived from an EMBL/GenBank/DDBJ whole genome shotgun (WGS) entry which is preliminary data.</text>
</comment>
<keyword evidence="2" id="KW-1185">Reference proteome</keyword>
<evidence type="ECO:0000313" key="2">
    <source>
        <dbReference type="Proteomes" id="UP001164250"/>
    </source>
</evidence>
<gene>
    <name evidence="1" type="ORF">Patl1_20472</name>
</gene>
<accession>A0ACC1BJ56</accession>
<reference evidence="2" key="1">
    <citation type="journal article" date="2023" name="G3 (Bethesda)">
        <title>Genome assembly and association tests identify interacting loci associated with vigor, precocity, and sex in interspecific pistachio rootstocks.</title>
        <authorList>
            <person name="Palmer W."/>
            <person name="Jacygrad E."/>
            <person name="Sagayaradj S."/>
            <person name="Cavanaugh K."/>
            <person name="Han R."/>
            <person name="Bertier L."/>
            <person name="Beede B."/>
            <person name="Kafkas S."/>
            <person name="Golino D."/>
            <person name="Preece J."/>
            <person name="Michelmore R."/>
        </authorList>
    </citation>
    <scope>NUCLEOTIDE SEQUENCE [LARGE SCALE GENOMIC DNA]</scope>
</reference>
<organism evidence="1 2">
    <name type="scientific">Pistacia atlantica</name>
    <dbReference type="NCBI Taxonomy" id="434234"/>
    <lineage>
        <taxon>Eukaryota</taxon>
        <taxon>Viridiplantae</taxon>
        <taxon>Streptophyta</taxon>
        <taxon>Embryophyta</taxon>
        <taxon>Tracheophyta</taxon>
        <taxon>Spermatophyta</taxon>
        <taxon>Magnoliopsida</taxon>
        <taxon>eudicotyledons</taxon>
        <taxon>Gunneridae</taxon>
        <taxon>Pentapetalae</taxon>
        <taxon>rosids</taxon>
        <taxon>malvids</taxon>
        <taxon>Sapindales</taxon>
        <taxon>Anacardiaceae</taxon>
        <taxon>Pistacia</taxon>
    </lineage>
</organism>
<evidence type="ECO:0000313" key="1">
    <source>
        <dbReference type="EMBL" id="KAJ0098967.1"/>
    </source>
</evidence>
<name>A0ACC1BJ56_9ROSI</name>